<dbReference type="InParanoid" id="A0A165NY85"/>
<reference evidence="1 2" key="1">
    <citation type="journal article" date="2016" name="Mol. Biol. Evol.">
        <title>Comparative Genomics of Early-Diverging Mushroom-Forming Fungi Provides Insights into the Origins of Lignocellulose Decay Capabilities.</title>
        <authorList>
            <person name="Nagy L.G."/>
            <person name="Riley R."/>
            <person name="Tritt A."/>
            <person name="Adam C."/>
            <person name="Daum C."/>
            <person name="Floudas D."/>
            <person name="Sun H."/>
            <person name="Yadav J.S."/>
            <person name="Pangilinan J."/>
            <person name="Larsson K.H."/>
            <person name="Matsuura K."/>
            <person name="Barry K."/>
            <person name="Labutti K."/>
            <person name="Kuo R."/>
            <person name="Ohm R.A."/>
            <person name="Bhattacharya S.S."/>
            <person name="Shirouzu T."/>
            <person name="Yoshinaga Y."/>
            <person name="Martin F.M."/>
            <person name="Grigoriev I.V."/>
            <person name="Hibbett D.S."/>
        </authorList>
    </citation>
    <scope>NUCLEOTIDE SEQUENCE [LARGE SCALE GENOMIC DNA]</scope>
    <source>
        <strain evidence="1 2">HHB12029</strain>
    </source>
</reference>
<gene>
    <name evidence="1" type="ORF">EXIGLDRAFT_830104</name>
</gene>
<evidence type="ECO:0000313" key="2">
    <source>
        <dbReference type="Proteomes" id="UP000077266"/>
    </source>
</evidence>
<sequence length="475" mass="53261">MIQLPSELLVDVFILACGDSTHRIEQKLHLAQVCAYWRAVALAYPTFWAHIGVRTSRDAALLPIALAYSGDCALDVALSWQSDDDKKLLSSAEQHAVVDVLLASKQRRRIKRLYVEYSDAPLVSLPRLLGARVTFSALEILEFKGTSGLPFDPCLDAPSLCTLVLDELFDLGSWDTLLTPSLEHLHVTIVMGSSDAELACLLATILRRCTALRHLEWNVPAGRCIPTMSAAMQGTLALSLDTLRLGIHTPSSDVLRLINQFRTMDPIRRVAVTVKSGTDIYGTTLPAHFLENVFFRMDTLVDLRYDDTREELVVRDNVGRIRRLILSDSWTRRWNITYLWSALARLHAIDTSLRSLHMRSAEWHGFAGAFASRPPTALTEVHVLLRHGIDVKLRDLLAEGETFDPATDTLPPPRTLHLPSPRKLVIAKDGVSDRLMWGTVYTYCVPDVTRVRDILQHIEKITRNGLRPAVLLSWT</sequence>
<organism evidence="1 2">
    <name type="scientific">Exidia glandulosa HHB12029</name>
    <dbReference type="NCBI Taxonomy" id="1314781"/>
    <lineage>
        <taxon>Eukaryota</taxon>
        <taxon>Fungi</taxon>
        <taxon>Dikarya</taxon>
        <taxon>Basidiomycota</taxon>
        <taxon>Agaricomycotina</taxon>
        <taxon>Agaricomycetes</taxon>
        <taxon>Auriculariales</taxon>
        <taxon>Exidiaceae</taxon>
        <taxon>Exidia</taxon>
    </lineage>
</organism>
<dbReference type="OrthoDB" id="2995388at2759"/>
<dbReference type="AlphaFoldDB" id="A0A165NY85"/>
<accession>A0A165NY85</accession>
<dbReference type="Proteomes" id="UP000077266">
    <property type="component" value="Unassembled WGS sequence"/>
</dbReference>
<name>A0A165NY85_EXIGL</name>
<protein>
    <submittedName>
        <fullName evidence="1">Uncharacterized protein</fullName>
    </submittedName>
</protein>
<dbReference type="EMBL" id="KV425894">
    <property type="protein sequence ID" value="KZW01384.1"/>
    <property type="molecule type" value="Genomic_DNA"/>
</dbReference>
<keyword evidence="2" id="KW-1185">Reference proteome</keyword>
<dbReference type="STRING" id="1314781.A0A165NY85"/>
<evidence type="ECO:0000313" key="1">
    <source>
        <dbReference type="EMBL" id="KZW01384.1"/>
    </source>
</evidence>
<proteinExistence type="predicted"/>